<evidence type="ECO:0000256" key="3">
    <source>
        <dbReference type="PROSITE-ProRule" id="PRU01248"/>
    </source>
</evidence>
<organism evidence="6 7">
    <name type="scientific">Paenibacillus solanacearum</name>
    <dbReference type="NCBI Taxonomy" id="2048548"/>
    <lineage>
        <taxon>Bacteria</taxon>
        <taxon>Bacillati</taxon>
        <taxon>Bacillota</taxon>
        <taxon>Bacilli</taxon>
        <taxon>Bacillales</taxon>
        <taxon>Paenibacillaceae</taxon>
        <taxon>Paenibacillus</taxon>
    </lineage>
</organism>
<dbReference type="PROSITE" id="PS51900">
    <property type="entry name" value="CB"/>
    <property type="match status" value="1"/>
</dbReference>
<dbReference type="Proteomes" id="UP000693672">
    <property type="component" value="Unassembled WGS sequence"/>
</dbReference>
<name>A0A916K708_9BACL</name>
<dbReference type="GO" id="GO:0006310">
    <property type="term" value="P:DNA recombination"/>
    <property type="evidence" value="ECO:0007669"/>
    <property type="project" value="InterPro"/>
</dbReference>
<dbReference type="RefSeq" id="WP_218095627.1">
    <property type="nucleotide sequence ID" value="NZ_CAJVAS010000050.1"/>
</dbReference>
<accession>A0A916K708</accession>
<dbReference type="InterPro" id="IPR044068">
    <property type="entry name" value="CB"/>
</dbReference>
<dbReference type="CDD" id="cd00397">
    <property type="entry name" value="DNA_BRE_C"/>
    <property type="match status" value="1"/>
</dbReference>
<keyword evidence="2 3" id="KW-0238">DNA-binding</keyword>
<dbReference type="Pfam" id="PF00589">
    <property type="entry name" value="Phage_integrase"/>
    <property type="match status" value="1"/>
</dbReference>
<reference evidence="6" key="1">
    <citation type="submission" date="2021-06" db="EMBL/GenBank/DDBJ databases">
        <authorList>
            <person name="Criscuolo A."/>
        </authorList>
    </citation>
    <scope>NUCLEOTIDE SEQUENCE</scope>
    <source>
        <strain evidence="6">CIP111600</strain>
    </source>
</reference>
<protein>
    <submittedName>
        <fullName evidence="6">Tyrosine recombinase XerC</fullName>
    </submittedName>
</protein>
<dbReference type="PANTHER" id="PTHR30349">
    <property type="entry name" value="PHAGE INTEGRASE-RELATED"/>
    <property type="match status" value="1"/>
</dbReference>
<dbReference type="GO" id="GO:0003677">
    <property type="term" value="F:DNA binding"/>
    <property type="evidence" value="ECO:0007669"/>
    <property type="project" value="UniProtKB-UniRule"/>
</dbReference>
<proteinExistence type="inferred from homology"/>
<dbReference type="AlphaFoldDB" id="A0A916K708"/>
<feature type="domain" description="Core-binding (CB)" evidence="5">
    <location>
        <begin position="7"/>
        <end position="91"/>
    </location>
</feature>
<evidence type="ECO:0000256" key="2">
    <source>
        <dbReference type="ARBA" id="ARBA00023125"/>
    </source>
</evidence>
<dbReference type="EMBL" id="CAJVAS010000050">
    <property type="protein sequence ID" value="CAG7649770.1"/>
    <property type="molecule type" value="Genomic_DNA"/>
</dbReference>
<evidence type="ECO:0000259" key="5">
    <source>
        <dbReference type="PROSITE" id="PS51900"/>
    </source>
</evidence>
<evidence type="ECO:0000313" key="7">
    <source>
        <dbReference type="Proteomes" id="UP000693672"/>
    </source>
</evidence>
<feature type="domain" description="Tyr recombinase" evidence="4">
    <location>
        <begin position="113"/>
        <end position="287"/>
    </location>
</feature>
<evidence type="ECO:0000259" key="4">
    <source>
        <dbReference type="PROSITE" id="PS51898"/>
    </source>
</evidence>
<comment type="similarity">
    <text evidence="1">Belongs to the 'phage' integrase family.</text>
</comment>
<dbReference type="InterPro" id="IPR050090">
    <property type="entry name" value="Tyrosine_recombinase_XerCD"/>
</dbReference>
<comment type="caution">
    <text evidence="6">The sequence shown here is derived from an EMBL/GenBank/DDBJ whole genome shotgun (WGS) entry which is preliminary data.</text>
</comment>
<dbReference type="Pfam" id="PF02899">
    <property type="entry name" value="Phage_int_SAM_1"/>
    <property type="match status" value="1"/>
</dbReference>
<dbReference type="InterPro" id="IPR002104">
    <property type="entry name" value="Integrase_catalytic"/>
</dbReference>
<dbReference type="InterPro" id="IPR004107">
    <property type="entry name" value="Integrase_SAM-like_N"/>
</dbReference>
<dbReference type="PROSITE" id="PS51898">
    <property type="entry name" value="TYR_RECOMBINASE"/>
    <property type="match status" value="1"/>
</dbReference>
<evidence type="ECO:0000313" key="6">
    <source>
        <dbReference type="EMBL" id="CAG7649770.1"/>
    </source>
</evidence>
<gene>
    <name evidence="6" type="primary">xerC_4</name>
    <name evidence="6" type="ORF">PAESOLCIP111_05946</name>
</gene>
<sequence length="287" mass="33090">MEGVKNLYSEQWIEPFTHYLREKGKEESTVKLYAAEIAHFLHWLQRSDKSLVSVVQEDIFASRDELYLQGKRLSTINKYVSILASFFKWAEGQGMVKSNPAASARYYTPKKNELPRWLNSEEETRLLALAGQEKNPFKRSRNVALLYVLLYAGLRLDEVSELRVSSVLPGELVVYDRGTELRRVPLDAKTQAVLGEWIEQRALAGKECYKTSDFLFVTERSGSMQPRAVQFVVEGYAEKLGFEISCHDLRNTFCRRLAEQGAPIMMMKRWAGHKSFLTSYQYYSGLQ</sequence>
<evidence type="ECO:0000256" key="1">
    <source>
        <dbReference type="ARBA" id="ARBA00008857"/>
    </source>
</evidence>
<dbReference type="GO" id="GO:0015074">
    <property type="term" value="P:DNA integration"/>
    <property type="evidence" value="ECO:0007669"/>
    <property type="project" value="InterPro"/>
</dbReference>
<dbReference type="PANTHER" id="PTHR30349:SF41">
    <property type="entry name" value="INTEGRASE_RECOMBINASE PROTEIN MJ0367-RELATED"/>
    <property type="match status" value="1"/>
</dbReference>
<keyword evidence="7" id="KW-1185">Reference proteome</keyword>